<sequence length="818" mass="87885">MGNSQTKESRSTAPLRRRSHQWSPGASDTPGRVPYQTGSRSTRGSRPDLSLLGIGSSHERDVATLEQRRETKQEREARRLEKERAARLKERERSMKEEHVDGGYLVTQGVYVGTEDFNKAVVRQLMIERRLAPFWRGLNDFSESWAEHQLMAAARGMTIPPPDDIPPELEYKLPKTSEPNEPSDVTNIQHLTVPITSRSHSYNSDVSQSSNPAQSLPSATSPVASGTSTSALFRTRAKTLAALTTSKQGSQTDLTPRELHLPKDPFVNGQPIEVYLYKDSSECPICFLYYPPYLNRTRCCDQPICSECFVQIKRPDPHPAEHGEPDPNAPPPSEGENAESAETQLTSEPSACPFCVQPEFGVIYAPPPFRRGLTYVADPNTRPSPNITSPVSSTSSLSSGNLPTALGRRRATSLSANDPAVVTTDKVRPDWAQKLANARAHAARRSAAATALHTAAYLMNSGASGSDSRGFGLGRRGMRRATGDSAGQAGQAGRTGSPALNALAFLTERADRTPPRAPGPDTDSAEEGTGNLAPPRASSRRTRIEDLEEMMMMEAIRLSLASEEERRKREEKEVKKEARKREKEREKETKRADKVARKTGLYSGNASTSALDASSEPVPGKVTSSSSSVIGEEPSLASKGKEVVRASTSPAADPTLPASSGSANPVDATLAVPSADPSSAAEPSRPSHLRHVSSASSFSSVPETNADDRSGEHVSGEGGTVEPMFNFRSLAAIIGDEDKGDESAEHVEDTSGQPRAEGSSSNAAPSVHQPPVDAIKSEAAPGLEPSVALQGDHSTSPKELETRSVEIIDPTPHPEAPS</sequence>
<feature type="region of interest" description="Disordered" evidence="5">
    <location>
        <begin position="563"/>
        <end position="818"/>
    </location>
</feature>
<dbReference type="GeneID" id="81396767"/>
<dbReference type="GO" id="GO:0005737">
    <property type="term" value="C:cytoplasm"/>
    <property type="evidence" value="ECO:0007669"/>
    <property type="project" value="TreeGrafter"/>
</dbReference>
<keyword evidence="7" id="KW-1185">Reference proteome</keyword>
<dbReference type="CDD" id="cd24139">
    <property type="entry name" value="SIP5-like"/>
    <property type="match status" value="1"/>
</dbReference>
<organism evidence="6 7">
    <name type="scientific">Penicillium alfredii</name>
    <dbReference type="NCBI Taxonomy" id="1506179"/>
    <lineage>
        <taxon>Eukaryota</taxon>
        <taxon>Fungi</taxon>
        <taxon>Dikarya</taxon>
        <taxon>Ascomycota</taxon>
        <taxon>Pezizomycotina</taxon>
        <taxon>Eurotiomycetes</taxon>
        <taxon>Eurotiomycetidae</taxon>
        <taxon>Eurotiales</taxon>
        <taxon>Aspergillaceae</taxon>
        <taxon>Penicillium</taxon>
    </lineage>
</organism>
<feature type="compositionally biased region" description="Basic and acidic residues" evidence="5">
    <location>
        <begin position="57"/>
        <end position="81"/>
    </location>
</feature>
<dbReference type="Proteomes" id="UP001141434">
    <property type="component" value="Unassembled WGS sequence"/>
</dbReference>
<feature type="region of interest" description="Disordered" evidence="5">
    <location>
        <begin position="1"/>
        <end position="81"/>
    </location>
</feature>
<dbReference type="EMBL" id="JAPMSZ010000009">
    <property type="protein sequence ID" value="KAJ5092203.1"/>
    <property type="molecule type" value="Genomic_DNA"/>
</dbReference>
<feature type="compositionally biased region" description="Basic and acidic residues" evidence="5">
    <location>
        <begin position="706"/>
        <end position="715"/>
    </location>
</feature>
<feature type="region of interest" description="Disordered" evidence="5">
    <location>
        <begin position="157"/>
        <end position="187"/>
    </location>
</feature>
<accession>A0A9W9K3X1</accession>
<feature type="compositionally biased region" description="Basic and acidic residues" evidence="5">
    <location>
        <begin position="316"/>
        <end position="325"/>
    </location>
</feature>
<reference evidence="6" key="1">
    <citation type="submission" date="2022-11" db="EMBL/GenBank/DDBJ databases">
        <authorList>
            <person name="Petersen C."/>
        </authorList>
    </citation>
    <scope>NUCLEOTIDE SEQUENCE</scope>
    <source>
        <strain evidence="6">IBT 34128</strain>
    </source>
</reference>
<comment type="function">
    <text evidence="1">May negatively regulate the SNF1 kinase.</text>
</comment>
<evidence type="ECO:0000256" key="3">
    <source>
        <dbReference type="ARBA" id="ARBA00020215"/>
    </source>
</evidence>
<comment type="caution">
    <text evidence="6">The sequence shown here is derived from an EMBL/GenBank/DDBJ whole genome shotgun (WGS) entry which is preliminary data.</text>
</comment>
<feature type="compositionally biased region" description="Polar residues" evidence="5">
    <location>
        <begin position="750"/>
        <end position="764"/>
    </location>
</feature>
<gene>
    <name evidence="6" type="ORF">NUU61_007073</name>
</gene>
<dbReference type="PANTHER" id="PTHR31315:SF1">
    <property type="entry name" value="PROTEIN SIP5"/>
    <property type="match status" value="1"/>
</dbReference>
<evidence type="ECO:0000313" key="7">
    <source>
        <dbReference type="Proteomes" id="UP001141434"/>
    </source>
</evidence>
<feature type="region of interest" description="Disordered" evidence="5">
    <location>
        <begin position="316"/>
        <end position="344"/>
    </location>
</feature>
<evidence type="ECO:0000256" key="1">
    <source>
        <dbReference type="ARBA" id="ARBA00003453"/>
    </source>
</evidence>
<evidence type="ECO:0000313" key="6">
    <source>
        <dbReference type="EMBL" id="KAJ5092203.1"/>
    </source>
</evidence>
<name>A0A9W9K3X1_9EURO</name>
<feature type="compositionally biased region" description="Polar residues" evidence="5">
    <location>
        <begin position="602"/>
        <end position="612"/>
    </location>
</feature>
<feature type="compositionally biased region" description="Basic and acidic residues" evidence="5">
    <location>
        <begin position="795"/>
        <end position="806"/>
    </location>
</feature>
<feature type="region of interest" description="Disordered" evidence="5">
    <location>
        <begin position="460"/>
        <end position="542"/>
    </location>
</feature>
<feature type="compositionally biased region" description="Low complexity" evidence="5">
    <location>
        <begin position="671"/>
        <end position="686"/>
    </location>
</feature>
<evidence type="ECO:0000256" key="4">
    <source>
        <dbReference type="ARBA" id="ARBA00021336"/>
    </source>
</evidence>
<comment type="similarity">
    <text evidence="2">Belongs to the SIP5 family.</text>
</comment>
<feature type="compositionally biased region" description="Polar residues" evidence="5">
    <location>
        <begin position="177"/>
        <end position="187"/>
    </location>
</feature>
<feature type="compositionally biased region" description="Basic and acidic residues" evidence="5">
    <location>
        <begin position="563"/>
        <end position="596"/>
    </location>
</feature>
<dbReference type="PANTHER" id="PTHR31315">
    <property type="entry name" value="PROTEIN SIP5"/>
    <property type="match status" value="1"/>
</dbReference>
<dbReference type="AlphaFoldDB" id="A0A9W9K3X1"/>
<dbReference type="InterPro" id="IPR039301">
    <property type="entry name" value="Sip5/DA2"/>
</dbReference>
<reference evidence="6" key="2">
    <citation type="journal article" date="2023" name="IMA Fungus">
        <title>Comparative genomic study of the Penicillium genus elucidates a diverse pangenome and 15 lateral gene transfer events.</title>
        <authorList>
            <person name="Petersen C."/>
            <person name="Sorensen T."/>
            <person name="Nielsen M.R."/>
            <person name="Sondergaard T.E."/>
            <person name="Sorensen J.L."/>
            <person name="Fitzpatrick D.A."/>
            <person name="Frisvad J.C."/>
            <person name="Nielsen K.L."/>
        </authorList>
    </citation>
    <scope>NUCLEOTIDE SEQUENCE</scope>
    <source>
        <strain evidence="6">IBT 34128</strain>
    </source>
</reference>
<dbReference type="RefSeq" id="XP_056510398.1">
    <property type="nucleotide sequence ID" value="XM_056657598.1"/>
</dbReference>
<evidence type="ECO:0000256" key="5">
    <source>
        <dbReference type="SAM" id="MobiDB-lite"/>
    </source>
</evidence>
<proteinExistence type="inferred from homology"/>
<feature type="compositionally biased region" description="Low complexity" evidence="5">
    <location>
        <begin position="383"/>
        <end position="403"/>
    </location>
</feature>
<dbReference type="OrthoDB" id="21471at2759"/>
<feature type="region of interest" description="Disordered" evidence="5">
    <location>
        <begin position="199"/>
        <end position="227"/>
    </location>
</feature>
<feature type="region of interest" description="Disordered" evidence="5">
    <location>
        <begin position="375"/>
        <end position="404"/>
    </location>
</feature>
<protein>
    <recommendedName>
        <fullName evidence="4">Protein SIP5</fullName>
    </recommendedName>
    <alternativeName>
        <fullName evidence="3">Protein sip5</fullName>
    </alternativeName>
</protein>
<evidence type="ECO:0000256" key="2">
    <source>
        <dbReference type="ARBA" id="ARBA00010402"/>
    </source>
</evidence>